<dbReference type="AlphaFoldDB" id="A0A0F9IWW8"/>
<evidence type="ECO:0000313" key="1">
    <source>
        <dbReference type="EMBL" id="KKM61909.1"/>
    </source>
</evidence>
<proteinExistence type="predicted"/>
<accession>A0A0F9IWW8</accession>
<reference evidence="1" key="1">
    <citation type="journal article" date="2015" name="Nature">
        <title>Complex archaea that bridge the gap between prokaryotes and eukaryotes.</title>
        <authorList>
            <person name="Spang A."/>
            <person name="Saw J.H."/>
            <person name="Jorgensen S.L."/>
            <person name="Zaremba-Niedzwiedzka K."/>
            <person name="Martijn J."/>
            <person name="Lind A.E."/>
            <person name="van Eijk R."/>
            <person name="Schleper C."/>
            <person name="Guy L."/>
            <person name="Ettema T.J."/>
        </authorList>
    </citation>
    <scope>NUCLEOTIDE SEQUENCE</scope>
</reference>
<gene>
    <name evidence="1" type="ORF">LCGC14_1527030</name>
</gene>
<comment type="caution">
    <text evidence="1">The sequence shown here is derived from an EMBL/GenBank/DDBJ whole genome shotgun (WGS) entry which is preliminary data.</text>
</comment>
<dbReference type="EMBL" id="LAZR01011399">
    <property type="protein sequence ID" value="KKM61909.1"/>
    <property type="molecule type" value="Genomic_DNA"/>
</dbReference>
<organism evidence="1">
    <name type="scientific">marine sediment metagenome</name>
    <dbReference type="NCBI Taxonomy" id="412755"/>
    <lineage>
        <taxon>unclassified sequences</taxon>
        <taxon>metagenomes</taxon>
        <taxon>ecological metagenomes</taxon>
    </lineage>
</organism>
<sequence length="58" mass="6661">MTKQKMFALRIEGDELEIWNLYSISIGYDSLSEFVRDSINGLIRAKQKPSKEVIIVGE</sequence>
<protein>
    <submittedName>
        <fullName evidence="1">Uncharacterized protein</fullName>
    </submittedName>
</protein>
<name>A0A0F9IWW8_9ZZZZ</name>